<evidence type="ECO:0000256" key="7">
    <source>
        <dbReference type="ARBA" id="ARBA00022723"/>
    </source>
</evidence>
<dbReference type="Pfam" id="PF00403">
    <property type="entry name" value="HMA"/>
    <property type="match status" value="1"/>
</dbReference>
<dbReference type="Pfam" id="PF00122">
    <property type="entry name" value="E1-E2_ATPase"/>
    <property type="match status" value="1"/>
</dbReference>
<dbReference type="SUPFAM" id="SSF55008">
    <property type="entry name" value="HMA, heavy metal-associated domain"/>
    <property type="match status" value="1"/>
</dbReference>
<keyword evidence="5" id="KW-0597">Phosphoprotein</keyword>
<dbReference type="Pfam" id="PF12156">
    <property type="entry name" value="ATPase-cat_bd"/>
    <property type="match status" value="1"/>
</dbReference>
<dbReference type="InterPro" id="IPR006121">
    <property type="entry name" value="HMA_dom"/>
</dbReference>
<dbReference type="InterPro" id="IPR018303">
    <property type="entry name" value="ATPase_P-typ_P_site"/>
</dbReference>
<accession>A0A4Q5LDB6</accession>
<keyword evidence="8" id="KW-0460">Magnesium</keyword>
<evidence type="ECO:0000313" key="16">
    <source>
        <dbReference type="EMBL" id="RYU81541.1"/>
    </source>
</evidence>
<evidence type="ECO:0000256" key="12">
    <source>
        <dbReference type="ARBA" id="ARBA00023136"/>
    </source>
</evidence>
<dbReference type="PANTHER" id="PTHR43520">
    <property type="entry name" value="ATP7, ISOFORM B"/>
    <property type="match status" value="1"/>
</dbReference>
<dbReference type="Gene3D" id="2.70.150.10">
    <property type="entry name" value="Calcium-transporting ATPase, cytoplasmic transduction domain A"/>
    <property type="match status" value="1"/>
</dbReference>
<dbReference type="GO" id="GO:0005886">
    <property type="term" value="C:plasma membrane"/>
    <property type="evidence" value="ECO:0007669"/>
    <property type="project" value="UniProtKB-SubCell"/>
</dbReference>
<feature type="transmembrane region" description="Helical" evidence="14">
    <location>
        <begin position="267"/>
        <end position="287"/>
    </location>
</feature>
<dbReference type="OrthoDB" id="1521937at2"/>
<feature type="transmembrane region" description="Helical" evidence="14">
    <location>
        <begin position="549"/>
        <end position="574"/>
    </location>
</feature>
<reference evidence="16 17" key="1">
    <citation type="submission" date="2019-02" db="EMBL/GenBank/DDBJ databases">
        <title>Bacterial novel species isolated from soil.</title>
        <authorList>
            <person name="Jung H.-Y."/>
        </authorList>
    </citation>
    <scope>NUCLEOTIDE SEQUENCE [LARGE SCALE GENOMIC DNA]</scope>
    <source>
        <strain evidence="16 17">1-3-3-3</strain>
    </source>
</reference>
<dbReference type="InterPro" id="IPR059000">
    <property type="entry name" value="ATPase_P-type_domA"/>
</dbReference>
<keyword evidence="10 14" id="KW-1133">Transmembrane helix</keyword>
<keyword evidence="4" id="KW-1003">Cell membrane</keyword>
<dbReference type="InterPro" id="IPR021993">
    <property type="entry name" value="ATPase-cat-bd"/>
</dbReference>
<name>A0A4Q5LDB6_9BACT</name>
<dbReference type="GO" id="GO:0005507">
    <property type="term" value="F:copper ion binding"/>
    <property type="evidence" value="ECO:0007669"/>
    <property type="project" value="TreeGrafter"/>
</dbReference>
<dbReference type="Gene3D" id="3.40.1110.10">
    <property type="entry name" value="Calcium-transporting ATPase, cytoplasmic domain N"/>
    <property type="match status" value="1"/>
</dbReference>
<keyword evidence="11" id="KW-0406">Ion transport</keyword>
<dbReference type="InterPro" id="IPR023298">
    <property type="entry name" value="ATPase_P-typ_TM_dom_sf"/>
</dbReference>
<feature type="region of interest" description="Disordered" evidence="13">
    <location>
        <begin position="1"/>
        <end position="47"/>
    </location>
</feature>
<evidence type="ECO:0000256" key="10">
    <source>
        <dbReference type="ARBA" id="ARBA00022989"/>
    </source>
</evidence>
<keyword evidence="12 14" id="KW-0472">Membrane</keyword>
<dbReference type="PRINTS" id="PR00119">
    <property type="entry name" value="CATATPASE"/>
</dbReference>
<evidence type="ECO:0000256" key="1">
    <source>
        <dbReference type="ARBA" id="ARBA00004651"/>
    </source>
</evidence>
<comment type="similarity">
    <text evidence="2">Belongs to the cation transport ATPase (P-type) (TC 3.A.3) family. Type IB subfamily.</text>
</comment>
<keyword evidence="7" id="KW-0479">Metal-binding</keyword>
<sequence>MPAQTNRASTSSSTPAAKKRDIRSEKKSGRPVSSGHPTGLWEQRGKDADSGAAAGLIHLRPAADVRQLSAGPGAGALGFQLPCLPVPTAAASAPPLTHLACAHCGDACPTEPIRLAARPALAFCCPGCKAVYELLDASNLCTYYRLDERPGRKIQEVELPGRFDYLALESVQSQLLAFASPTLCRLTFTIPQMHCASCIWLLENLFRLNSGITTSRVNFLRKELTVSYQPQTTSLPEVVQLLASVGYEPQITLAELGAQPHAASRRLTYQLGVAAFAFGNVMLLAFPDYFSFTEQLQTLFGRFFGALSFLLALPVLLFSARDFYRSAWQGLRQRYINLDFPISLGLTALFATSIFDIVLQHGPGYFDSFTGLVFSMLIGKWVQQRTYDALRFDRDFTSYFPVAVTVLPKAGGEVSVPVRELRPGQRIRVRHQEIIPADAVLLRGAAQIDYSFVSGESLPVAKVSGETVYAGGRQIGEALELEVVREVSQGYLTQLWNNPAFEKQTHPSLETYANKVGRYFVAVTLTLTLGAALYWYPRDPHMALRACTSVLVIACPCALSLATPFALGAALRVLGRHRLYLKNSAVVETLGRADTLVFDKTGTLTDTQRAVVSFQGLPLSAEDEQRVAALVRQSTHPLSQRLAEKLGSSTCPVEAYAETPGQGLSGCVAGRDVRLGSATFVGLALAPHGERQSRVYVALGGLAVGWYEVSSGYRPGLPGLLRELSKTYRLALLTGDNAADEPGLRQLFGPAAELHFNQSPLNKLRYVEAQQQRGHRVVMVGDGLNDAGALQRADAGIALSETLTNFSPACDAILDAGSIGQLSTVLRFSQDCLQIVLATFVLSFCYNGIGLGLAVQGRFTPIVSAVLMPLSSLSVMVFATLLVRYAAHRRGL</sequence>
<dbReference type="InterPro" id="IPR001757">
    <property type="entry name" value="P_typ_ATPase"/>
</dbReference>
<proteinExistence type="inferred from homology"/>
<keyword evidence="6 14" id="KW-0812">Transmembrane</keyword>
<feature type="transmembrane region" description="Helical" evidence="14">
    <location>
        <begin position="519"/>
        <end position="537"/>
    </location>
</feature>
<dbReference type="GO" id="GO:0016887">
    <property type="term" value="F:ATP hydrolysis activity"/>
    <property type="evidence" value="ECO:0007669"/>
    <property type="project" value="InterPro"/>
</dbReference>
<dbReference type="GO" id="GO:0005524">
    <property type="term" value="F:ATP binding"/>
    <property type="evidence" value="ECO:0007669"/>
    <property type="project" value="InterPro"/>
</dbReference>
<comment type="caution">
    <text evidence="16">The sequence shown here is derived from an EMBL/GenBank/DDBJ whole genome shotgun (WGS) entry which is preliminary data.</text>
</comment>
<evidence type="ECO:0000256" key="3">
    <source>
        <dbReference type="ARBA" id="ARBA00022448"/>
    </source>
</evidence>
<keyword evidence="9" id="KW-1278">Translocase</keyword>
<dbReference type="GO" id="GO:0055070">
    <property type="term" value="P:copper ion homeostasis"/>
    <property type="evidence" value="ECO:0007669"/>
    <property type="project" value="TreeGrafter"/>
</dbReference>
<evidence type="ECO:0000259" key="15">
    <source>
        <dbReference type="PROSITE" id="PS50846"/>
    </source>
</evidence>
<dbReference type="SUPFAM" id="SSF81653">
    <property type="entry name" value="Calcium ATPase, transduction domain A"/>
    <property type="match status" value="1"/>
</dbReference>
<keyword evidence="16" id="KW-0378">Hydrolase</keyword>
<feature type="transmembrane region" description="Helical" evidence="14">
    <location>
        <begin position="340"/>
        <end position="359"/>
    </location>
</feature>
<evidence type="ECO:0000256" key="11">
    <source>
        <dbReference type="ARBA" id="ARBA00023065"/>
    </source>
</evidence>
<dbReference type="Gene3D" id="3.30.70.100">
    <property type="match status" value="1"/>
</dbReference>
<feature type="transmembrane region" description="Helical" evidence="14">
    <location>
        <begin position="299"/>
        <end position="319"/>
    </location>
</feature>
<dbReference type="PANTHER" id="PTHR43520:SF5">
    <property type="entry name" value="CATION-TRANSPORTING P-TYPE ATPASE-RELATED"/>
    <property type="match status" value="1"/>
</dbReference>
<evidence type="ECO:0000313" key="17">
    <source>
        <dbReference type="Proteomes" id="UP000294155"/>
    </source>
</evidence>
<dbReference type="PROSITE" id="PS00154">
    <property type="entry name" value="ATPASE_E1_E2"/>
    <property type="match status" value="1"/>
</dbReference>
<dbReference type="Gene3D" id="3.40.50.1000">
    <property type="entry name" value="HAD superfamily/HAD-like"/>
    <property type="match status" value="1"/>
</dbReference>
<dbReference type="SUPFAM" id="SSF56784">
    <property type="entry name" value="HAD-like"/>
    <property type="match status" value="1"/>
</dbReference>
<dbReference type="NCBIfam" id="TIGR01494">
    <property type="entry name" value="ATPase_P-type"/>
    <property type="match status" value="1"/>
</dbReference>
<dbReference type="InterPro" id="IPR036163">
    <property type="entry name" value="HMA_dom_sf"/>
</dbReference>
<feature type="transmembrane region" description="Helical" evidence="14">
    <location>
        <begin position="835"/>
        <end position="856"/>
    </location>
</feature>
<feature type="compositionally biased region" description="Basic and acidic residues" evidence="13">
    <location>
        <begin position="18"/>
        <end position="28"/>
    </location>
</feature>
<organism evidence="16 17">
    <name type="scientific">Hymenobacter persicinus</name>
    <dbReference type="NCBI Taxonomy" id="2025506"/>
    <lineage>
        <taxon>Bacteria</taxon>
        <taxon>Pseudomonadati</taxon>
        <taxon>Bacteroidota</taxon>
        <taxon>Cytophagia</taxon>
        <taxon>Cytophagales</taxon>
        <taxon>Hymenobacteraceae</taxon>
        <taxon>Hymenobacter</taxon>
    </lineage>
</organism>
<keyword evidence="3" id="KW-0813">Transport</keyword>
<evidence type="ECO:0000256" key="14">
    <source>
        <dbReference type="SAM" id="Phobius"/>
    </source>
</evidence>
<dbReference type="AlphaFoldDB" id="A0A4Q5LDB6"/>
<dbReference type="GO" id="GO:0043682">
    <property type="term" value="F:P-type divalent copper transporter activity"/>
    <property type="evidence" value="ECO:0007669"/>
    <property type="project" value="TreeGrafter"/>
</dbReference>
<dbReference type="SUPFAM" id="SSF81665">
    <property type="entry name" value="Calcium ATPase, transmembrane domain M"/>
    <property type="match status" value="1"/>
</dbReference>
<evidence type="ECO:0000256" key="13">
    <source>
        <dbReference type="SAM" id="MobiDB-lite"/>
    </source>
</evidence>
<protein>
    <submittedName>
        <fullName evidence="16">HAD family hydrolase</fullName>
    </submittedName>
</protein>
<feature type="domain" description="HMA" evidence="15">
    <location>
        <begin position="184"/>
        <end position="250"/>
    </location>
</feature>
<dbReference type="PROSITE" id="PS50846">
    <property type="entry name" value="HMA_2"/>
    <property type="match status" value="1"/>
</dbReference>
<comment type="subcellular location">
    <subcellularLocation>
        <location evidence="1">Cell membrane</location>
        <topology evidence="1">Multi-pass membrane protein</topology>
    </subcellularLocation>
</comment>
<keyword evidence="17" id="KW-1185">Reference proteome</keyword>
<evidence type="ECO:0000256" key="9">
    <source>
        <dbReference type="ARBA" id="ARBA00022967"/>
    </source>
</evidence>
<evidence type="ECO:0000256" key="6">
    <source>
        <dbReference type="ARBA" id="ARBA00022692"/>
    </source>
</evidence>
<evidence type="ECO:0000256" key="8">
    <source>
        <dbReference type="ARBA" id="ARBA00022842"/>
    </source>
</evidence>
<dbReference type="InterPro" id="IPR008250">
    <property type="entry name" value="ATPase_P-typ_transduc_dom_A_sf"/>
</dbReference>
<dbReference type="EMBL" id="SEWE01000009">
    <property type="protein sequence ID" value="RYU81541.1"/>
    <property type="molecule type" value="Genomic_DNA"/>
</dbReference>
<dbReference type="InterPro" id="IPR023214">
    <property type="entry name" value="HAD_sf"/>
</dbReference>
<evidence type="ECO:0000256" key="2">
    <source>
        <dbReference type="ARBA" id="ARBA00006024"/>
    </source>
</evidence>
<dbReference type="InterPro" id="IPR023299">
    <property type="entry name" value="ATPase_P-typ_cyto_dom_N"/>
</dbReference>
<dbReference type="CDD" id="cd00371">
    <property type="entry name" value="HMA"/>
    <property type="match status" value="1"/>
</dbReference>
<dbReference type="Proteomes" id="UP000294155">
    <property type="component" value="Unassembled WGS sequence"/>
</dbReference>
<feature type="transmembrane region" description="Helical" evidence="14">
    <location>
        <begin position="365"/>
        <end position="382"/>
    </location>
</feature>
<dbReference type="Pfam" id="PF00702">
    <property type="entry name" value="Hydrolase"/>
    <property type="match status" value="1"/>
</dbReference>
<evidence type="ECO:0000256" key="4">
    <source>
        <dbReference type="ARBA" id="ARBA00022475"/>
    </source>
</evidence>
<dbReference type="InterPro" id="IPR036412">
    <property type="entry name" value="HAD-like_sf"/>
</dbReference>
<evidence type="ECO:0000256" key="5">
    <source>
        <dbReference type="ARBA" id="ARBA00022553"/>
    </source>
</evidence>
<feature type="transmembrane region" description="Helical" evidence="14">
    <location>
        <begin position="862"/>
        <end position="887"/>
    </location>
</feature>
<gene>
    <name evidence="16" type="ORF">EWM57_05965</name>
</gene>